<feature type="compositionally biased region" description="Polar residues" evidence="1">
    <location>
        <begin position="14"/>
        <end position="27"/>
    </location>
</feature>
<protein>
    <submittedName>
        <fullName evidence="3">Uncharacterized protein</fullName>
    </submittedName>
</protein>
<dbReference type="AlphaFoldDB" id="A0A6P8AMB8"/>
<dbReference type="KEGG" id="pgri:PgNI_12456"/>
<name>A0A6P8AMB8_PYRGI</name>
<sequence length="62" mass="6366">MRGGERRKVRQGRVCQQQSPPLTAASRSVASANLAKVLAVGRAAEGGAHAVPASTRLDALAD</sequence>
<dbReference type="GeneID" id="41967307"/>
<evidence type="ECO:0000313" key="3">
    <source>
        <dbReference type="RefSeq" id="XP_030976045.1"/>
    </source>
</evidence>
<gene>
    <name evidence="3" type="ORF">PgNI_12456</name>
</gene>
<reference evidence="3" key="1">
    <citation type="journal article" date="2019" name="Mol. Biol. Evol.">
        <title>Blast fungal genomes show frequent chromosomal changes, gene gains and losses, and effector gene turnover.</title>
        <authorList>
            <person name="Gomez Luciano L.B."/>
            <person name="Jason Tsai I."/>
            <person name="Chuma I."/>
            <person name="Tosa Y."/>
            <person name="Chen Y.H."/>
            <person name="Li J.Y."/>
            <person name="Li M.Y."/>
            <person name="Jade Lu M.Y."/>
            <person name="Nakayashiki H."/>
            <person name="Li W.H."/>
        </authorList>
    </citation>
    <scope>NUCLEOTIDE SEQUENCE</scope>
    <source>
        <strain evidence="3">NI907</strain>
    </source>
</reference>
<evidence type="ECO:0000313" key="2">
    <source>
        <dbReference type="Proteomes" id="UP000515153"/>
    </source>
</evidence>
<accession>A0A6P8AMB8</accession>
<keyword evidence="2" id="KW-1185">Reference proteome</keyword>
<organism evidence="2 3">
    <name type="scientific">Pyricularia grisea</name>
    <name type="common">Crabgrass-specific blast fungus</name>
    <name type="synonym">Magnaporthe grisea</name>
    <dbReference type="NCBI Taxonomy" id="148305"/>
    <lineage>
        <taxon>Eukaryota</taxon>
        <taxon>Fungi</taxon>
        <taxon>Dikarya</taxon>
        <taxon>Ascomycota</taxon>
        <taxon>Pezizomycotina</taxon>
        <taxon>Sordariomycetes</taxon>
        <taxon>Sordariomycetidae</taxon>
        <taxon>Magnaporthales</taxon>
        <taxon>Pyriculariaceae</taxon>
        <taxon>Pyricularia</taxon>
    </lineage>
</organism>
<reference evidence="3" key="2">
    <citation type="submission" date="2019-10" db="EMBL/GenBank/DDBJ databases">
        <authorList>
            <consortium name="NCBI Genome Project"/>
        </authorList>
    </citation>
    <scope>NUCLEOTIDE SEQUENCE</scope>
    <source>
        <strain evidence="3">NI907</strain>
    </source>
</reference>
<proteinExistence type="predicted"/>
<evidence type="ECO:0000256" key="1">
    <source>
        <dbReference type="SAM" id="MobiDB-lite"/>
    </source>
</evidence>
<dbReference type="RefSeq" id="XP_030976045.1">
    <property type="nucleotide sequence ID" value="XM_031132404.1"/>
</dbReference>
<feature type="region of interest" description="Disordered" evidence="1">
    <location>
        <begin position="1"/>
        <end position="27"/>
    </location>
</feature>
<feature type="non-terminal residue" evidence="3">
    <location>
        <position position="62"/>
    </location>
</feature>
<dbReference type="Proteomes" id="UP000515153">
    <property type="component" value="Unplaced"/>
</dbReference>
<reference evidence="3" key="3">
    <citation type="submission" date="2025-08" db="UniProtKB">
        <authorList>
            <consortium name="RefSeq"/>
        </authorList>
    </citation>
    <scope>IDENTIFICATION</scope>
    <source>
        <strain evidence="3">NI907</strain>
    </source>
</reference>